<sequence>MAVPERPRRTFAIERTMQRQAMNQALGLPITEGAVDDPSTQAALPSPLIAELLKEVKALRQEIKGMKGVERNPVAAFGDADEAHLLRIEIARMIRSLAAAKREIAEIKHPLADEDRVQRATSELDAIVGATERATHLILDAAETINEHAERMLKVLGEEDELAPQFHAISNEVFVIIEACNFQDITGQRITRVVKTLEFIEERVKKIIADWGAEAFADLPLPKLDTIHSSDDLVDGPQLENEALSQDDIDSLFG</sequence>
<name>Q2RTL0_RHORT</name>
<dbReference type="Gene3D" id="1.10.287.500">
    <property type="entry name" value="Helix hairpin bin"/>
    <property type="match status" value="1"/>
</dbReference>
<reference evidence="1 2" key="1">
    <citation type="journal article" date="2011" name="Stand. Genomic Sci.">
        <title>Complete genome sequence of Rhodospirillum rubrum type strain (S1).</title>
        <authorList>
            <person name="Munk A.C."/>
            <person name="Copeland A."/>
            <person name="Lucas S."/>
            <person name="Lapidus A."/>
            <person name="Del Rio T.G."/>
            <person name="Barry K."/>
            <person name="Detter J.C."/>
            <person name="Hammon N."/>
            <person name="Israni S."/>
            <person name="Pitluck S."/>
            <person name="Brettin T."/>
            <person name="Bruce D."/>
            <person name="Han C."/>
            <person name="Tapia R."/>
            <person name="Gilna P."/>
            <person name="Schmutz J."/>
            <person name="Larimer F."/>
            <person name="Land M."/>
            <person name="Kyrpides N.C."/>
            <person name="Mavromatis K."/>
            <person name="Richardson P."/>
            <person name="Rohde M."/>
            <person name="Goker M."/>
            <person name="Klenk H.P."/>
            <person name="Zhang Y."/>
            <person name="Roberts G.P."/>
            <person name="Reslewic S."/>
            <person name="Schwartz D.C."/>
        </authorList>
    </citation>
    <scope>NUCLEOTIDE SEQUENCE [LARGE SCALE GENOMIC DNA]</scope>
    <source>
        <strain evidence="2">ATCC 11170 / ATH 1.1.1 / DSM 467 / LMG 4362 / NCIMB 8255 / S1</strain>
    </source>
</reference>
<organism evidence="1 2">
    <name type="scientific">Rhodospirillum rubrum (strain ATCC 11170 / ATH 1.1.1 / DSM 467 / LMG 4362 / NCIMB 8255 / S1)</name>
    <dbReference type="NCBI Taxonomy" id="269796"/>
    <lineage>
        <taxon>Bacteria</taxon>
        <taxon>Pseudomonadati</taxon>
        <taxon>Pseudomonadota</taxon>
        <taxon>Alphaproteobacteria</taxon>
        <taxon>Rhodospirillales</taxon>
        <taxon>Rhodospirillaceae</taxon>
        <taxon>Rhodospirillum</taxon>
    </lineage>
</organism>
<keyword evidence="2" id="KW-1185">Reference proteome</keyword>
<dbReference type="Pfam" id="PF04344">
    <property type="entry name" value="CheZ"/>
    <property type="match status" value="1"/>
</dbReference>
<dbReference type="EMBL" id="CP000230">
    <property type="protein sequence ID" value="ABC22535.1"/>
    <property type="molecule type" value="Genomic_DNA"/>
</dbReference>
<dbReference type="GO" id="GO:0050920">
    <property type="term" value="P:regulation of chemotaxis"/>
    <property type="evidence" value="ECO:0007669"/>
    <property type="project" value="InterPro"/>
</dbReference>
<accession>Q2RTL0</accession>
<dbReference type="PATRIC" id="fig|269796.9.peg.1812"/>
<dbReference type="PhylomeDB" id="Q2RTL0"/>
<dbReference type="RefSeq" id="WP_011389488.1">
    <property type="nucleotide sequence ID" value="NC_007643.1"/>
</dbReference>
<dbReference type="AlphaFoldDB" id="Q2RTL0"/>
<dbReference type="InterPro" id="IPR007439">
    <property type="entry name" value="Chemotax_Pase_CheZ"/>
</dbReference>
<dbReference type="EnsemblBacteria" id="ABC22535">
    <property type="protein sequence ID" value="ABC22535"/>
    <property type="gene ID" value="Rru_A1735"/>
</dbReference>
<dbReference type="KEGG" id="rru:Rru_A1735"/>
<dbReference type="Proteomes" id="UP000001929">
    <property type="component" value="Chromosome"/>
</dbReference>
<dbReference type="SUPFAM" id="SSF75708">
    <property type="entry name" value="Chemotaxis phosphatase CheZ"/>
    <property type="match status" value="1"/>
</dbReference>
<dbReference type="eggNOG" id="COG3143">
    <property type="taxonomic scope" value="Bacteria"/>
</dbReference>
<evidence type="ECO:0000313" key="1">
    <source>
        <dbReference type="EMBL" id="ABC22535.1"/>
    </source>
</evidence>
<dbReference type="HOGENOM" id="CLU_053644_1_0_5"/>
<proteinExistence type="predicted"/>
<protein>
    <submittedName>
        <fullName evidence="1">Uncharacterized protein</fullName>
    </submittedName>
</protein>
<dbReference type="STRING" id="269796.Rru_A1735"/>
<dbReference type="GO" id="GO:0003824">
    <property type="term" value="F:catalytic activity"/>
    <property type="evidence" value="ECO:0007669"/>
    <property type="project" value="InterPro"/>
</dbReference>
<gene>
    <name evidence="1" type="ordered locus">Rru_A1735</name>
</gene>
<dbReference type="GO" id="GO:0009288">
    <property type="term" value="C:bacterial-type flagellum"/>
    <property type="evidence" value="ECO:0007669"/>
    <property type="project" value="InterPro"/>
</dbReference>
<evidence type="ECO:0000313" key="2">
    <source>
        <dbReference type="Proteomes" id="UP000001929"/>
    </source>
</evidence>